<evidence type="ECO:0000256" key="10">
    <source>
        <dbReference type="ARBA" id="ARBA00023270"/>
    </source>
</evidence>
<evidence type="ECO:0000256" key="9">
    <source>
        <dbReference type="ARBA" id="ARBA00023239"/>
    </source>
</evidence>
<dbReference type="Pfam" id="PF00701">
    <property type="entry name" value="DHDPS"/>
    <property type="match status" value="1"/>
</dbReference>
<evidence type="ECO:0000256" key="12">
    <source>
        <dbReference type="HAMAP-Rule" id="MF_00418"/>
    </source>
</evidence>
<name>A0ABY4WNC4_9BACL</name>
<dbReference type="EC" id="4.3.3.7" evidence="4 12"/>
<organism evidence="14 15">
    <name type="scientific">Brevibacillus ruminantium</name>
    <dbReference type="NCBI Taxonomy" id="2950604"/>
    <lineage>
        <taxon>Bacteria</taxon>
        <taxon>Bacillati</taxon>
        <taxon>Bacillota</taxon>
        <taxon>Bacilli</taxon>
        <taxon>Bacillales</taxon>
        <taxon>Paenibacillaceae</taxon>
        <taxon>Brevibacillus</taxon>
    </lineage>
</organism>
<protein>
    <recommendedName>
        <fullName evidence="4 12">4-hydroxy-tetrahydrodipicolinate synthase</fullName>
        <shortName evidence="12">HTPA synthase</shortName>
        <ecNumber evidence="4 12">4.3.3.7</ecNumber>
    </recommendedName>
</protein>
<keyword evidence="9 12" id="KW-0456">Lyase</keyword>
<evidence type="ECO:0000256" key="1">
    <source>
        <dbReference type="ARBA" id="ARBA00003294"/>
    </source>
</evidence>
<comment type="subcellular location">
    <subcellularLocation>
        <location evidence="12">Cytoplasm</location>
    </subcellularLocation>
</comment>
<feature type="active site" description="Schiff-base intermediate with substrate" evidence="12">
    <location>
        <position position="167"/>
    </location>
</feature>
<comment type="catalytic activity">
    <reaction evidence="11 12">
        <text>L-aspartate 4-semialdehyde + pyruvate = (2S,4S)-4-hydroxy-2,3,4,5-tetrahydrodipicolinate + H2O + H(+)</text>
        <dbReference type="Rhea" id="RHEA:34171"/>
        <dbReference type="ChEBI" id="CHEBI:15361"/>
        <dbReference type="ChEBI" id="CHEBI:15377"/>
        <dbReference type="ChEBI" id="CHEBI:15378"/>
        <dbReference type="ChEBI" id="CHEBI:67139"/>
        <dbReference type="ChEBI" id="CHEBI:537519"/>
        <dbReference type="EC" id="4.3.3.7"/>
    </reaction>
</comment>
<comment type="pathway">
    <text evidence="2 12">Amino-acid biosynthesis; L-lysine biosynthesis via DAP pathway; (S)-tetrahydrodipicolinate from L-aspartate: step 3/4.</text>
</comment>
<dbReference type="PIRSF" id="PIRSF001365">
    <property type="entry name" value="DHDPS"/>
    <property type="match status" value="1"/>
</dbReference>
<proteinExistence type="inferred from homology"/>
<keyword evidence="5 12" id="KW-0963">Cytoplasm</keyword>
<dbReference type="PROSITE" id="PS00666">
    <property type="entry name" value="DHDPS_2"/>
    <property type="match status" value="1"/>
</dbReference>
<dbReference type="Gene3D" id="3.20.20.70">
    <property type="entry name" value="Aldolase class I"/>
    <property type="match status" value="1"/>
</dbReference>
<reference evidence="14" key="1">
    <citation type="submission" date="2022-06" db="EMBL/GenBank/DDBJ databases">
        <title>Genome sequencing of Brevibacillus sp. BB3-R1.</title>
        <authorList>
            <person name="Heo J."/>
            <person name="Lee D."/>
            <person name="Won M."/>
            <person name="Han B.-H."/>
            <person name="Hong S.-B."/>
            <person name="Kwon S.-W."/>
        </authorList>
    </citation>
    <scope>NUCLEOTIDE SEQUENCE</scope>
    <source>
        <strain evidence="14">BB3-R1</strain>
    </source>
</reference>
<feature type="active site" description="Proton donor/acceptor" evidence="12">
    <location>
        <position position="139"/>
    </location>
</feature>
<comment type="similarity">
    <text evidence="3 12 13">Belongs to the DapA family.</text>
</comment>
<gene>
    <name evidence="12 14" type="primary">dapA</name>
    <name evidence="14" type="ORF">NDK47_02070</name>
</gene>
<feature type="site" description="Part of a proton relay during catalysis" evidence="12">
    <location>
        <position position="114"/>
    </location>
</feature>
<feature type="binding site" evidence="12">
    <location>
        <position position="50"/>
    </location>
    <ligand>
        <name>pyruvate</name>
        <dbReference type="ChEBI" id="CHEBI:15361"/>
    </ligand>
</feature>
<evidence type="ECO:0000256" key="8">
    <source>
        <dbReference type="ARBA" id="ARBA00023154"/>
    </source>
</evidence>
<keyword evidence="7 12" id="KW-0220">Diaminopimelate biosynthesis</keyword>
<evidence type="ECO:0000256" key="4">
    <source>
        <dbReference type="ARBA" id="ARBA00012086"/>
    </source>
</evidence>
<evidence type="ECO:0000256" key="7">
    <source>
        <dbReference type="ARBA" id="ARBA00022915"/>
    </source>
</evidence>
<evidence type="ECO:0000256" key="6">
    <source>
        <dbReference type="ARBA" id="ARBA00022605"/>
    </source>
</evidence>
<evidence type="ECO:0000256" key="5">
    <source>
        <dbReference type="ARBA" id="ARBA00022490"/>
    </source>
</evidence>
<dbReference type="InterPro" id="IPR005263">
    <property type="entry name" value="DapA"/>
</dbReference>
<feature type="binding site" evidence="12">
    <location>
        <position position="207"/>
    </location>
    <ligand>
        <name>pyruvate</name>
        <dbReference type="ChEBI" id="CHEBI:15361"/>
    </ligand>
</feature>
<dbReference type="SUPFAM" id="SSF51569">
    <property type="entry name" value="Aldolase"/>
    <property type="match status" value="1"/>
</dbReference>
<comment type="caution">
    <text evidence="12">Was originally thought to be a dihydrodipicolinate synthase (DHDPS), catalyzing the condensation of (S)-aspartate-beta-semialdehyde [(S)-ASA] and pyruvate to dihydrodipicolinate (DHDP). However, it was shown in E.coli that the product of the enzymatic reaction is not dihydrodipicolinate but in fact (4S)-4-hydroxy-2,3,4,5-tetrahydro-(2S)-dipicolinic acid (HTPA), and that the consecutive dehydration reaction leading to DHDP is not spontaneous but catalyzed by DapB.</text>
</comment>
<dbReference type="InterPro" id="IPR002220">
    <property type="entry name" value="DapA-like"/>
</dbReference>
<keyword evidence="15" id="KW-1185">Reference proteome</keyword>
<dbReference type="NCBIfam" id="TIGR00674">
    <property type="entry name" value="dapA"/>
    <property type="match status" value="1"/>
</dbReference>
<dbReference type="CDD" id="cd00950">
    <property type="entry name" value="DHDPS"/>
    <property type="match status" value="1"/>
</dbReference>
<dbReference type="SMART" id="SM01130">
    <property type="entry name" value="DHDPS"/>
    <property type="match status" value="1"/>
</dbReference>
<dbReference type="PRINTS" id="PR00146">
    <property type="entry name" value="DHPICSNTHASE"/>
</dbReference>
<dbReference type="Proteomes" id="UP001056500">
    <property type="component" value="Chromosome"/>
</dbReference>
<comment type="subunit">
    <text evidence="12">Homotetramer; dimer of dimers.</text>
</comment>
<feature type="site" description="Part of a proton relay during catalysis" evidence="12">
    <location>
        <position position="49"/>
    </location>
</feature>
<dbReference type="RefSeq" id="WP_251873231.1">
    <property type="nucleotide sequence ID" value="NZ_CP098755.1"/>
</dbReference>
<dbReference type="PANTHER" id="PTHR12128">
    <property type="entry name" value="DIHYDRODIPICOLINATE SYNTHASE"/>
    <property type="match status" value="1"/>
</dbReference>
<evidence type="ECO:0000313" key="14">
    <source>
        <dbReference type="EMBL" id="USG66146.1"/>
    </source>
</evidence>
<sequence length="298" mass="32255">MLTEQDLHGVFVPIVTPFDLEGGLDLDSLSKLVQQFITKGIHGLVVNGTTGESPAIEPDELELIIKSVRNASPASQEIPVIVGTGTNNTASTVKKTIQAKTHGADAALVVTPYYNRPSQQGIIQHFASLAEAGLPIIVYDIPHRTGVSLELDTLRTIMHMAHVIGLKDSTGNVKQVRELTCSISKPVLCGDDELFFDSLCCGATGGILASANVNTDQFIRVFELFKAGKVSDAKLLFDSLLPLVNLLFAEPNPAPLKWFLAEIGHIRSDKLRLPMTTISPELQQQLKAIVSLEKKVSR</sequence>
<dbReference type="InterPro" id="IPR020625">
    <property type="entry name" value="Schiff_base-form_aldolases_AS"/>
</dbReference>
<accession>A0ABY4WNC4</accession>
<dbReference type="InterPro" id="IPR020624">
    <property type="entry name" value="Schiff_base-form_aldolases_CS"/>
</dbReference>
<dbReference type="GO" id="GO:0008840">
    <property type="term" value="F:4-hydroxy-tetrahydrodipicolinate synthase activity"/>
    <property type="evidence" value="ECO:0007669"/>
    <property type="project" value="UniProtKB-EC"/>
</dbReference>
<evidence type="ECO:0000256" key="3">
    <source>
        <dbReference type="ARBA" id="ARBA00007592"/>
    </source>
</evidence>
<keyword evidence="6 12" id="KW-0028">Amino-acid biosynthesis</keyword>
<dbReference type="InterPro" id="IPR013785">
    <property type="entry name" value="Aldolase_TIM"/>
</dbReference>
<dbReference type="PROSITE" id="PS00665">
    <property type="entry name" value="DHDPS_1"/>
    <property type="match status" value="1"/>
</dbReference>
<evidence type="ECO:0000256" key="13">
    <source>
        <dbReference type="PIRNR" id="PIRNR001365"/>
    </source>
</evidence>
<evidence type="ECO:0000256" key="2">
    <source>
        <dbReference type="ARBA" id="ARBA00005120"/>
    </source>
</evidence>
<evidence type="ECO:0000256" key="11">
    <source>
        <dbReference type="ARBA" id="ARBA00047836"/>
    </source>
</evidence>
<dbReference type="HAMAP" id="MF_00418">
    <property type="entry name" value="DapA"/>
    <property type="match status" value="1"/>
</dbReference>
<dbReference type="PANTHER" id="PTHR12128:SF66">
    <property type="entry name" value="4-HYDROXY-2-OXOGLUTARATE ALDOLASE, MITOCHONDRIAL"/>
    <property type="match status" value="1"/>
</dbReference>
<keyword evidence="10 12" id="KW-0704">Schiff base</keyword>
<evidence type="ECO:0000313" key="15">
    <source>
        <dbReference type="Proteomes" id="UP001056500"/>
    </source>
</evidence>
<dbReference type="EMBL" id="CP098755">
    <property type="protein sequence ID" value="USG66146.1"/>
    <property type="molecule type" value="Genomic_DNA"/>
</dbReference>
<comment type="function">
    <text evidence="1 12">Catalyzes the condensation of (S)-aspartate-beta-semialdehyde [(S)-ASA] and pyruvate to 4-hydroxy-tetrahydrodipicolinate (HTPA).</text>
</comment>
<keyword evidence="8 12" id="KW-0457">Lysine biosynthesis</keyword>